<feature type="region of interest" description="Disordered" evidence="1">
    <location>
        <begin position="717"/>
        <end position="773"/>
    </location>
</feature>
<dbReference type="Gene3D" id="2.30.30.140">
    <property type="match status" value="1"/>
</dbReference>
<evidence type="ECO:0000313" key="4">
    <source>
        <dbReference type="Proteomes" id="UP001432322"/>
    </source>
</evidence>
<dbReference type="Gene3D" id="3.30.420.610">
    <property type="entry name" value="LOTUS domain-like"/>
    <property type="match status" value="1"/>
</dbReference>
<dbReference type="InterPro" id="IPR025605">
    <property type="entry name" value="OST-HTH/LOTUS_dom"/>
</dbReference>
<feature type="non-terminal residue" evidence="3">
    <location>
        <position position="1"/>
    </location>
</feature>
<feature type="domain" description="HTH OST-type" evidence="2">
    <location>
        <begin position="46"/>
        <end position="119"/>
    </location>
</feature>
<evidence type="ECO:0000259" key="2">
    <source>
        <dbReference type="PROSITE" id="PS51644"/>
    </source>
</evidence>
<feature type="compositionally biased region" description="Low complexity" evidence="1">
    <location>
        <begin position="746"/>
        <end position="758"/>
    </location>
</feature>
<dbReference type="Pfam" id="PF12872">
    <property type="entry name" value="OST-HTH"/>
    <property type="match status" value="1"/>
</dbReference>
<feature type="compositionally biased region" description="Polar residues" evidence="1">
    <location>
        <begin position="224"/>
        <end position="239"/>
    </location>
</feature>
<gene>
    <name evidence="3" type="ORF">PFISCL1PPCAC_24256</name>
</gene>
<dbReference type="Pfam" id="PF00567">
    <property type="entry name" value="TUDOR"/>
    <property type="match status" value="1"/>
</dbReference>
<feature type="compositionally biased region" description="Polar residues" evidence="1">
    <location>
        <begin position="250"/>
        <end position="267"/>
    </location>
</feature>
<organism evidence="3 4">
    <name type="scientific">Pristionchus fissidentatus</name>
    <dbReference type="NCBI Taxonomy" id="1538716"/>
    <lineage>
        <taxon>Eukaryota</taxon>
        <taxon>Metazoa</taxon>
        <taxon>Ecdysozoa</taxon>
        <taxon>Nematoda</taxon>
        <taxon>Chromadorea</taxon>
        <taxon>Rhabditida</taxon>
        <taxon>Rhabditina</taxon>
        <taxon>Diplogasteromorpha</taxon>
        <taxon>Diplogasteroidea</taxon>
        <taxon>Neodiplogasteridae</taxon>
        <taxon>Pristionchus</taxon>
    </lineage>
</organism>
<proteinExistence type="predicted"/>
<dbReference type="InterPro" id="IPR041966">
    <property type="entry name" value="LOTUS-like"/>
</dbReference>
<dbReference type="Proteomes" id="UP001432322">
    <property type="component" value="Unassembled WGS sequence"/>
</dbReference>
<dbReference type="InterPro" id="IPR002999">
    <property type="entry name" value="Tudor"/>
</dbReference>
<comment type="caution">
    <text evidence="3">The sequence shown here is derived from an EMBL/GenBank/DDBJ whole genome shotgun (WGS) entry which is preliminary data.</text>
</comment>
<dbReference type="SUPFAM" id="SSF63748">
    <property type="entry name" value="Tudor/PWWP/MBT"/>
    <property type="match status" value="1"/>
</dbReference>
<evidence type="ECO:0000313" key="3">
    <source>
        <dbReference type="EMBL" id="GMT32959.1"/>
    </source>
</evidence>
<dbReference type="EMBL" id="BTSY01000006">
    <property type="protein sequence ID" value="GMT32959.1"/>
    <property type="molecule type" value="Genomic_DNA"/>
</dbReference>
<keyword evidence="4" id="KW-1185">Reference proteome</keyword>
<sequence length="844" mass="94669">STMGFRRSSGEDMDEPPEETIDEIMEREKLGYVDQVPLREDELRDPHRSIKIELLSIIAAYQGPVRSGRILGDYFEINGVQLDPKKHGFKSFSSMMRTFTDKFVHHTVEDRTWYSAKKTERSGHLQDLIQNQITREERKQRDLRRSRSYSRQRDSKGRESSNGAASIYYSQKFVPVHDDDRTTEQRTADNLASFGRSLAAAAAAREEETTRVIDWSGRGRGESNGIQWREGTQLSPEKSSTMEDEDRISNRSTSVPPRSPMYSMNNEPKSSPPLVPSSLSAAQSKNLLAGRKVPEFGTGSKLTPLPSPSIPSSLLLSASPPAAVHSKNLLARRPPPVFVTESQPMPRKMVEVIEDKKEEEEKEAKKEEERLPMRRSFNRPIPIFTRPIEKEEKPCESPLVDSSTPPMEEKSDAIEEPLPNPVPAVRRGFGRPLPIFAAVSPPAAVTAAAPATANKVKKTWRGGESVPDAVAKYAFPMHDGIFQLTQTPYFAFETDKERSIHIASVLASFHPNRLLLNYCDDMEEQLEKVGKIMDKMSGLYTNRRPLGESVELGQLAVARRDDTLVRVVVIKQKEEDEYECACLDINHIITVSGEELFELDDAVSVFKMPTSTFVARLGGIQEMTSACHNAIKIKIASGVDEKGRQPVCFHEVNETTSELSLDVLFVITGEHRWLGEWMVGHFEGVRLPVCPVNPGVDRAIDHAKRRFVDGYYVEEDEIEEKEEKSEEEKKEESEKDQKEIDDDGDSISSMSTNESSIIDMRTTGGTSARPFNVKTPNRSKALLNADSLIPLLVSLQERGEHLETESIKSLARSLICYANRRIASAGDRIAVAANVDELDRIDRA</sequence>
<accession>A0AAV5WLH5</accession>
<feature type="compositionally biased region" description="Basic and acidic residues" evidence="1">
    <location>
        <begin position="175"/>
        <end position="185"/>
    </location>
</feature>
<name>A0AAV5WLH5_9BILA</name>
<feature type="region of interest" description="Disordered" evidence="1">
    <location>
        <begin position="202"/>
        <end position="278"/>
    </location>
</feature>
<feature type="compositionally biased region" description="Basic and acidic residues" evidence="1">
    <location>
        <begin position="204"/>
        <end position="221"/>
    </location>
</feature>
<dbReference type="AlphaFoldDB" id="A0AAV5WLH5"/>
<dbReference type="PROSITE" id="PS51644">
    <property type="entry name" value="HTH_OST"/>
    <property type="match status" value="1"/>
</dbReference>
<feature type="compositionally biased region" description="Basic and acidic residues" evidence="1">
    <location>
        <begin position="134"/>
        <end position="159"/>
    </location>
</feature>
<feature type="region of interest" description="Disordered" evidence="1">
    <location>
        <begin position="125"/>
        <end position="185"/>
    </location>
</feature>
<feature type="compositionally biased region" description="Basic and acidic residues" evidence="1">
    <location>
        <begin position="721"/>
        <end position="738"/>
    </location>
</feature>
<evidence type="ECO:0000256" key="1">
    <source>
        <dbReference type="SAM" id="MobiDB-lite"/>
    </source>
</evidence>
<reference evidence="3" key="1">
    <citation type="submission" date="2023-10" db="EMBL/GenBank/DDBJ databases">
        <title>Genome assembly of Pristionchus species.</title>
        <authorList>
            <person name="Yoshida K."/>
            <person name="Sommer R.J."/>
        </authorList>
    </citation>
    <scope>NUCLEOTIDE SEQUENCE</scope>
    <source>
        <strain evidence="3">RS5133</strain>
    </source>
</reference>
<feature type="region of interest" description="Disordered" evidence="1">
    <location>
        <begin position="392"/>
        <end position="421"/>
    </location>
</feature>
<protein>
    <recommendedName>
        <fullName evidence="2">HTH OST-type domain-containing protein</fullName>
    </recommendedName>
</protein>